<feature type="domain" description="Major facilitator superfamily (MFS) profile" evidence="7">
    <location>
        <begin position="6"/>
        <end position="384"/>
    </location>
</feature>
<name>A0ABT2E9B7_9GAMM</name>
<evidence type="ECO:0000313" key="9">
    <source>
        <dbReference type="Proteomes" id="UP001165542"/>
    </source>
</evidence>
<keyword evidence="3 6" id="KW-0812">Transmembrane</keyword>
<feature type="transmembrane region" description="Helical" evidence="6">
    <location>
        <begin position="298"/>
        <end position="317"/>
    </location>
</feature>
<organism evidence="8 9">
    <name type="scientific">Halomonas dongshanensis</name>
    <dbReference type="NCBI Taxonomy" id="2890835"/>
    <lineage>
        <taxon>Bacteria</taxon>
        <taxon>Pseudomonadati</taxon>
        <taxon>Pseudomonadota</taxon>
        <taxon>Gammaproteobacteria</taxon>
        <taxon>Oceanospirillales</taxon>
        <taxon>Halomonadaceae</taxon>
        <taxon>Halomonas</taxon>
    </lineage>
</organism>
<feature type="transmembrane region" description="Helical" evidence="6">
    <location>
        <begin position="98"/>
        <end position="124"/>
    </location>
</feature>
<dbReference type="InterPro" id="IPR036259">
    <property type="entry name" value="MFS_trans_sf"/>
</dbReference>
<comment type="caution">
    <text evidence="8">The sequence shown here is derived from an EMBL/GenBank/DDBJ whole genome shotgun (WGS) entry which is preliminary data.</text>
</comment>
<proteinExistence type="predicted"/>
<evidence type="ECO:0000256" key="6">
    <source>
        <dbReference type="SAM" id="Phobius"/>
    </source>
</evidence>
<comment type="subcellular location">
    <subcellularLocation>
        <location evidence="1">Cell membrane</location>
        <topology evidence="1">Multi-pass membrane protein</topology>
    </subcellularLocation>
</comment>
<dbReference type="Proteomes" id="UP001165542">
    <property type="component" value="Unassembled WGS sequence"/>
</dbReference>
<evidence type="ECO:0000259" key="7">
    <source>
        <dbReference type="PROSITE" id="PS50850"/>
    </source>
</evidence>
<keyword evidence="4 6" id="KW-1133">Transmembrane helix</keyword>
<feature type="transmembrane region" description="Helical" evidence="6">
    <location>
        <begin position="75"/>
        <end position="92"/>
    </location>
</feature>
<evidence type="ECO:0000256" key="4">
    <source>
        <dbReference type="ARBA" id="ARBA00022989"/>
    </source>
</evidence>
<dbReference type="Pfam" id="PF07690">
    <property type="entry name" value="MFS_1"/>
    <property type="match status" value="1"/>
</dbReference>
<keyword evidence="5 6" id="KW-0472">Membrane</keyword>
<feature type="transmembrane region" description="Helical" evidence="6">
    <location>
        <begin position="324"/>
        <end position="345"/>
    </location>
</feature>
<feature type="transmembrane region" description="Helical" evidence="6">
    <location>
        <begin position="240"/>
        <end position="260"/>
    </location>
</feature>
<dbReference type="SUPFAM" id="SSF103473">
    <property type="entry name" value="MFS general substrate transporter"/>
    <property type="match status" value="1"/>
</dbReference>
<dbReference type="InterPro" id="IPR050189">
    <property type="entry name" value="MFS_Efflux_Transporters"/>
</dbReference>
<dbReference type="PROSITE" id="PS50850">
    <property type="entry name" value="MFS"/>
    <property type="match status" value="1"/>
</dbReference>
<evidence type="ECO:0000256" key="3">
    <source>
        <dbReference type="ARBA" id="ARBA00022692"/>
    </source>
</evidence>
<protein>
    <submittedName>
        <fullName evidence="8">MFS transporter</fullName>
    </submittedName>
</protein>
<accession>A0ABT2E9B7</accession>
<keyword evidence="9" id="KW-1185">Reference proteome</keyword>
<feature type="transmembrane region" description="Helical" evidence="6">
    <location>
        <begin position="162"/>
        <end position="186"/>
    </location>
</feature>
<evidence type="ECO:0000256" key="2">
    <source>
        <dbReference type="ARBA" id="ARBA00022475"/>
    </source>
</evidence>
<evidence type="ECO:0000256" key="5">
    <source>
        <dbReference type="ARBA" id="ARBA00023136"/>
    </source>
</evidence>
<dbReference type="Gene3D" id="1.20.1250.20">
    <property type="entry name" value="MFS general substrate transporter like domains"/>
    <property type="match status" value="1"/>
</dbReference>
<feature type="transmembrane region" description="Helical" evidence="6">
    <location>
        <begin position="351"/>
        <end position="371"/>
    </location>
</feature>
<keyword evidence="2" id="KW-1003">Cell membrane</keyword>
<gene>
    <name evidence="8" type="ORF">LLY24_01200</name>
</gene>
<dbReference type="InterPro" id="IPR020846">
    <property type="entry name" value="MFS_dom"/>
</dbReference>
<dbReference type="InterPro" id="IPR011701">
    <property type="entry name" value="MFS"/>
</dbReference>
<feature type="transmembrane region" description="Helical" evidence="6">
    <location>
        <begin position="206"/>
        <end position="228"/>
    </location>
</feature>
<evidence type="ECO:0000256" key="1">
    <source>
        <dbReference type="ARBA" id="ARBA00004651"/>
    </source>
</evidence>
<reference evidence="8" key="1">
    <citation type="submission" date="2021-11" db="EMBL/GenBank/DDBJ databases">
        <title>Halomonas sp., isolated from a coastal aquaculture zone in Dongshan Bay.</title>
        <authorList>
            <person name="Lin W."/>
        </authorList>
    </citation>
    <scope>NUCLEOTIDE SEQUENCE</scope>
    <source>
        <strain evidence="8">Yzlin-01</strain>
    </source>
</reference>
<dbReference type="RefSeq" id="WP_259034441.1">
    <property type="nucleotide sequence ID" value="NZ_JAJISC010000001.1"/>
</dbReference>
<dbReference type="PANTHER" id="PTHR43124">
    <property type="entry name" value="PURINE EFFLUX PUMP PBUE"/>
    <property type="match status" value="1"/>
</dbReference>
<feature type="transmembrane region" description="Helical" evidence="6">
    <location>
        <begin position="40"/>
        <end position="63"/>
    </location>
</feature>
<feature type="transmembrane region" description="Helical" evidence="6">
    <location>
        <begin position="136"/>
        <end position="156"/>
    </location>
</feature>
<evidence type="ECO:0000313" key="8">
    <source>
        <dbReference type="EMBL" id="MCS2607938.1"/>
    </source>
</evidence>
<dbReference type="EMBL" id="JAJISC010000001">
    <property type="protein sequence ID" value="MCS2607938.1"/>
    <property type="molecule type" value="Genomic_DNA"/>
</dbReference>
<sequence length="384" mass="38523">MRMNPAMALGACGFSLIAVCYGFARFAFGLFLPQIDSELALSASLSGLIAGGSFLGYCIAILLSAYLTERRGPRFVATAAALVAAVGMVGIATAATPVWLAVAVMLAGSSTGLASPPMASAVAATVRVSRQGVTNTVINAGTGAGVVMTGPVALLLGEQWRWAFAGFAIVAFALAAAVALSVPGVVKSEQPTGAGLPKLTGALKRLIAASFLMGAASTALWSFGGQLVTLRLSGEGVDVGTLWIAIGAAGLTGAFAGTWVARFGLDAVHRFFLALLAASIVMVGMPGTTSAWTLGGGLLFGAAYITLTGVYLIWGVAALSDRPAVGLMVGFLTIAVGQTLGAPLFGLLMDHVSATCAIVVFALLALAPGVARAGRVNALSEAAR</sequence>
<feature type="transmembrane region" description="Helical" evidence="6">
    <location>
        <begin position="272"/>
        <end position="292"/>
    </location>
</feature>
<dbReference type="PANTHER" id="PTHR43124:SF3">
    <property type="entry name" value="CHLORAMPHENICOL EFFLUX PUMP RV0191"/>
    <property type="match status" value="1"/>
</dbReference>